<proteinExistence type="predicted"/>
<evidence type="ECO:0000259" key="4">
    <source>
        <dbReference type="Pfam" id="PF25597"/>
    </source>
</evidence>
<organism evidence="5">
    <name type="scientific">Tanacetum cinerariifolium</name>
    <name type="common">Dalmatian daisy</name>
    <name type="synonym">Chrysanthemum cinerariifolium</name>
    <dbReference type="NCBI Taxonomy" id="118510"/>
    <lineage>
        <taxon>Eukaryota</taxon>
        <taxon>Viridiplantae</taxon>
        <taxon>Streptophyta</taxon>
        <taxon>Embryophyta</taxon>
        <taxon>Tracheophyta</taxon>
        <taxon>Spermatophyta</taxon>
        <taxon>Magnoliopsida</taxon>
        <taxon>eudicotyledons</taxon>
        <taxon>Gunneridae</taxon>
        <taxon>Pentapetalae</taxon>
        <taxon>asterids</taxon>
        <taxon>campanulids</taxon>
        <taxon>Asterales</taxon>
        <taxon>Asteraceae</taxon>
        <taxon>Asteroideae</taxon>
        <taxon>Anthemideae</taxon>
        <taxon>Anthemidinae</taxon>
        <taxon>Tanacetum</taxon>
    </lineage>
</organism>
<reference evidence="5" key="1">
    <citation type="journal article" date="2019" name="Sci. Rep.">
        <title>Draft genome of Tanacetum cinerariifolium, the natural source of mosquito coil.</title>
        <authorList>
            <person name="Yamashiro T."/>
            <person name="Shiraishi A."/>
            <person name="Satake H."/>
            <person name="Nakayama K."/>
        </authorList>
    </citation>
    <scope>NUCLEOTIDE SEQUENCE</scope>
</reference>
<dbReference type="Pfam" id="PF25597">
    <property type="entry name" value="SH3_retrovirus"/>
    <property type="match status" value="1"/>
</dbReference>
<dbReference type="GO" id="GO:0003676">
    <property type="term" value="F:nucleic acid binding"/>
    <property type="evidence" value="ECO:0007669"/>
    <property type="project" value="InterPro"/>
</dbReference>
<comment type="caution">
    <text evidence="5">The sequence shown here is derived from an EMBL/GenBank/DDBJ whole genome shotgun (WGS) entry which is preliminary data.</text>
</comment>
<dbReference type="InterPro" id="IPR013103">
    <property type="entry name" value="RVT_2"/>
</dbReference>
<keyword evidence="1" id="KW-0378">Hydrolase</keyword>
<dbReference type="SUPFAM" id="SSF53098">
    <property type="entry name" value="Ribonuclease H-like"/>
    <property type="match status" value="1"/>
</dbReference>
<feature type="domain" description="Retrovirus-related Pol polyprotein from transposon TNT 1-94-like beta-barrel" evidence="3">
    <location>
        <begin position="428"/>
        <end position="507"/>
    </location>
</feature>
<dbReference type="EMBL" id="BKCJ010002478">
    <property type="protein sequence ID" value="GEU48829.1"/>
    <property type="molecule type" value="Genomic_DNA"/>
</dbReference>
<protein>
    <submittedName>
        <fullName evidence="5">Zinc finger, CCHC-type</fullName>
    </submittedName>
</protein>
<dbReference type="GO" id="GO:0004190">
    <property type="term" value="F:aspartic-type endopeptidase activity"/>
    <property type="evidence" value="ECO:0007669"/>
    <property type="project" value="UniProtKB-KW"/>
</dbReference>
<feature type="domain" description="Retroviral polymerase SH3-like" evidence="4">
    <location>
        <begin position="670"/>
        <end position="734"/>
    </location>
</feature>
<evidence type="ECO:0000259" key="3">
    <source>
        <dbReference type="Pfam" id="PF22936"/>
    </source>
</evidence>
<dbReference type="Pfam" id="PF22936">
    <property type="entry name" value="Pol_BBD"/>
    <property type="match status" value="2"/>
</dbReference>
<dbReference type="InterPro" id="IPR057670">
    <property type="entry name" value="SH3_retrovirus"/>
</dbReference>
<dbReference type="Pfam" id="PF07727">
    <property type="entry name" value="RVT_2"/>
    <property type="match status" value="1"/>
</dbReference>
<dbReference type="PANTHER" id="PTHR47592">
    <property type="entry name" value="PBF68 PROTEIN"/>
    <property type="match status" value="1"/>
</dbReference>
<dbReference type="CDD" id="cd09272">
    <property type="entry name" value="RNase_HI_RT_Ty1"/>
    <property type="match status" value="1"/>
</dbReference>
<keyword evidence="1" id="KW-0064">Aspartyl protease</keyword>
<dbReference type="SUPFAM" id="SSF56672">
    <property type="entry name" value="DNA/RNA polymerases"/>
    <property type="match status" value="1"/>
</dbReference>
<accession>A0A6L2KIS7</accession>
<dbReference type="Gene3D" id="3.30.420.10">
    <property type="entry name" value="Ribonuclease H-like superfamily/Ribonuclease H"/>
    <property type="match status" value="1"/>
</dbReference>
<dbReference type="AlphaFoldDB" id="A0A6L2KIS7"/>
<name>A0A6L2KIS7_TANCI</name>
<feature type="domain" description="Reverse transcriptase Ty1/copia-type" evidence="2">
    <location>
        <begin position="766"/>
        <end position="968"/>
    </location>
</feature>
<dbReference type="InterPro" id="IPR012337">
    <property type="entry name" value="RNaseH-like_sf"/>
</dbReference>
<dbReference type="InterPro" id="IPR043502">
    <property type="entry name" value="DNA/RNA_pol_sf"/>
</dbReference>
<dbReference type="InterPro" id="IPR054722">
    <property type="entry name" value="PolX-like_BBD"/>
</dbReference>
<dbReference type="PANTHER" id="PTHR47592:SF29">
    <property type="entry name" value="ZINC FINGER, CCHC-TYPE"/>
    <property type="match status" value="1"/>
</dbReference>
<evidence type="ECO:0000259" key="2">
    <source>
        <dbReference type="Pfam" id="PF07727"/>
    </source>
</evidence>
<dbReference type="InterPro" id="IPR036397">
    <property type="entry name" value="RNaseH_sf"/>
</dbReference>
<feature type="domain" description="Retrovirus-related Pol polyprotein from transposon TNT 1-94-like beta-barrel" evidence="3">
    <location>
        <begin position="591"/>
        <end position="641"/>
    </location>
</feature>
<sequence length="1093" mass="123114">MDSMNTRLNIKKLNGNIVQKHGGSKQVGLKQLGFKQVGFKQLGVKQVGFKQLGPGAKTGVHRVQDEKRIWFEVELQGAQGDHEAEVFQVINDDIVVAQRRLEDKQPEEKTNMDCLVYTTMYESEVAKHLDVAVIQQQNGLVKEKNVTLLAKVSCFLIQSAIGFKTLIDMLGFFGWLASTKQRMLEPVKVKCIFLRYRKGTLGTLQGVEFEVEPQKDHTFEVEPHGNADHVVGSQEVQTQDLICYHLTRDIEQHSSWELFNYREDIACKVISKWKAGLKDDMDARSYVYVLSKDARLTSGLPRVCWIKQKEMYLTLLEGHSILSLKGSLSGDYDVEKNGMLDKFDRGLQTDAAKEAIWLKGLAIESGFELKIVAGIATEKDAFLVDYVEGGLCVDYTDDRIVGRYNSGSNTNKAKWENDDYICRGHILNDSGATTHVCKDCCWFKTYEPVEDGSVLYMGDDHFSLAHGKGSVALEFSSGKTISLFNVLYVPKLRKNLVSGPMLNKCGCKQVYESDKYILSKSAGNTVKEMTTNFGKLDKFEGHDFRRWQKKNAFLVDYVKGGLCVDYTVARIVGKCNSGSNTNKGKVDAIAWWIDSGAITHVCKDRCWFKTYELVKDGSVLYMGDDHLAPVHGKGSVALEFRIIHETTTPYTPQQNGVAERKNRALKEMGCRAVFRLPVLKWKTLGEKGIDCIFVGYAKHSKAYKFYIIEPNDSSSINSIIESRDAIFDENHFSSIPRAKDIIPNLDESQRDDHFDDVPNEIPEPRKGFRQKEGIDYFDTYAPVACITTIRLLLALAAIHNLVIHQMDVKTTFLNGDLEEEVYMKQPEGFVMPGNEHRVCKLVKSLYGLKQAPKQWHQKIDEVVLSSGFHLNQSDKCVHSKFDDSGKGVIICLYVDDMLIFGTDQNQVDKTKKFLSSRFSMKDIGEADVIFCIKIKRENKGIVITQSHYIEKILKKFNREDCSSVSTPTDPVEKIKLNTSKPVDQLEYSRAIGCLMYAMTSTRPDIAYAIGRLKAYSDASWINLVEDSSSTSGWVFLLGGGAILWASKKQTCITGSIMESEFVALATAGKEAEWLRNLIHEISIWPKPIAPISI</sequence>
<gene>
    <name evidence="5" type="ORF">Tci_020807</name>
</gene>
<evidence type="ECO:0000313" key="5">
    <source>
        <dbReference type="EMBL" id="GEU48829.1"/>
    </source>
</evidence>
<keyword evidence="1" id="KW-0645">Protease</keyword>
<evidence type="ECO:0000256" key="1">
    <source>
        <dbReference type="ARBA" id="ARBA00022750"/>
    </source>
</evidence>